<sequence>MNKRVLLIAFHFPPEAISSGIQRTLSFFKHLGKHGWEPMVLSAHPRVYRQQNPSQLSSLPTGQVVRRAFALDTKYHMGIKGRYLGLLALPDRWVSWFFGAVPAGLSLIRTYRPQVIWSTFPISTAHLIALTLHRLTGLPWVADFRDPMIQPSYPSAGMQRRVYQWIERQTIHRCQAAVFTTHSAMNSYLERYPHVSPSKFNVIENGYDEDGFGAAIASIPPLPAPAPGPRRLTFVHSGVLYQDGRDPSEFLRAVAMLKKSGKADAARVRMILRAPGNVETMANLVAYHGVADIVEVAPPVPYREALAEMLASDGLLVFQGTPFNTQIPAKIYEYFRAGKPILGLVDTAGETARVLRAAGFSSLASMDRAEEIVEVMGRFIDEVERGEAHVASPELVSASSRARRAGQLAEVFAQAALTNADSRPKSNN</sequence>
<dbReference type="EMBL" id="JANUGX010000022">
    <property type="protein sequence ID" value="MCS0590992.1"/>
    <property type="molecule type" value="Genomic_DNA"/>
</dbReference>
<keyword evidence="2" id="KW-0808">Transferase</keyword>
<organism evidence="2 3">
    <name type="scientific">Massilia norwichensis</name>
    <dbReference type="NCBI Taxonomy" id="1442366"/>
    <lineage>
        <taxon>Bacteria</taxon>
        <taxon>Pseudomonadati</taxon>
        <taxon>Pseudomonadota</taxon>
        <taxon>Betaproteobacteria</taxon>
        <taxon>Burkholderiales</taxon>
        <taxon>Oxalobacteraceae</taxon>
        <taxon>Telluria group</taxon>
        <taxon>Massilia</taxon>
    </lineage>
</organism>
<dbReference type="SUPFAM" id="SSF53756">
    <property type="entry name" value="UDP-Glycosyltransferase/glycogen phosphorylase"/>
    <property type="match status" value="1"/>
</dbReference>
<dbReference type="InterPro" id="IPR028098">
    <property type="entry name" value="Glyco_trans_4-like_N"/>
</dbReference>
<keyword evidence="3" id="KW-1185">Reference proteome</keyword>
<accession>A0ABT2A9Z6</accession>
<dbReference type="Proteomes" id="UP001205560">
    <property type="component" value="Unassembled WGS sequence"/>
</dbReference>
<evidence type="ECO:0000313" key="3">
    <source>
        <dbReference type="Proteomes" id="UP001205560"/>
    </source>
</evidence>
<dbReference type="Gene3D" id="3.40.50.2000">
    <property type="entry name" value="Glycogen Phosphorylase B"/>
    <property type="match status" value="2"/>
</dbReference>
<proteinExistence type="predicted"/>
<reference evidence="2 3" key="1">
    <citation type="submission" date="2022-08" db="EMBL/GenBank/DDBJ databases">
        <title>Reclassification of Massilia species as members of the genera Telluria, Duganella, Pseudoduganella, Mokoshia gen. nov. and Zemynaea gen. nov. using orthogonal and non-orthogonal genome-based approaches.</title>
        <authorList>
            <person name="Bowman J.P."/>
        </authorList>
    </citation>
    <scope>NUCLEOTIDE SEQUENCE [LARGE SCALE GENOMIC DNA]</scope>
    <source>
        <strain evidence="2 3">LMG 28164</strain>
    </source>
</reference>
<protein>
    <submittedName>
        <fullName evidence="2">Glycosyltransferase</fullName>
        <ecNumber evidence="2">2.4.-.-</ecNumber>
    </submittedName>
</protein>
<name>A0ABT2A9Z6_9BURK</name>
<evidence type="ECO:0000313" key="2">
    <source>
        <dbReference type="EMBL" id="MCS0590992.1"/>
    </source>
</evidence>
<dbReference type="EC" id="2.4.-.-" evidence="2"/>
<feature type="domain" description="Glycosyltransferase subfamily 4-like N-terminal" evidence="1">
    <location>
        <begin position="85"/>
        <end position="206"/>
    </location>
</feature>
<keyword evidence="2" id="KW-0328">Glycosyltransferase</keyword>
<dbReference type="Pfam" id="PF13579">
    <property type="entry name" value="Glyco_trans_4_4"/>
    <property type="match status" value="1"/>
</dbReference>
<dbReference type="GO" id="GO:0016757">
    <property type="term" value="F:glycosyltransferase activity"/>
    <property type="evidence" value="ECO:0007669"/>
    <property type="project" value="UniProtKB-KW"/>
</dbReference>
<comment type="caution">
    <text evidence="2">The sequence shown here is derived from an EMBL/GenBank/DDBJ whole genome shotgun (WGS) entry which is preliminary data.</text>
</comment>
<gene>
    <name evidence="2" type="ORF">NX782_17520</name>
</gene>
<evidence type="ECO:0000259" key="1">
    <source>
        <dbReference type="Pfam" id="PF13579"/>
    </source>
</evidence>
<dbReference type="RefSeq" id="WP_258846766.1">
    <property type="nucleotide sequence ID" value="NZ_JANUGX010000022.1"/>
</dbReference>